<sequence length="188" mass="20512">MRKQKVYRLTTCALMAALMCVLGPMSIPIGPIPVSFTNFVIFLSVYFLGMRGTTISYIVYLLLGVMGMPVFSGYQGGLGKLAGPTGGYLVGFILTALISGFVMEYSHAHTLTTILGMMVSMVFAYFVGTAWFVLEMQCKVWYALTSCVFPFVLGDIIKILVATALGKIIRNALVKASLLPARNKEDYS</sequence>
<dbReference type="Pfam" id="PF02632">
    <property type="entry name" value="BioY"/>
    <property type="match status" value="1"/>
</dbReference>
<feature type="transmembrane region" description="Helical" evidence="3">
    <location>
        <begin position="57"/>
        <end position="74"/>
    </location>
</feature>
<keyword evidence="5" id="KW-1185">Reference proteome</keyword>
<feature type="transmembrane region" description="Helical" evidence="3">
    <location>
        <begin position="86"/>
        <end position="103"/>
    </location>
</feature>
<evidence type="ECO:0000256" key="2">
    <source>
        <dbReference type="PIRNR" id="PIRNR016661"/>
    </source>
</evidence>
<keyword evidence="2 3" id="KW-0472">Membrane</keyword>
<dbReference type="PIRSF" id="PIRSF016661">
    <property type="entry name" value="BioY"/>
    <property type="match status" value="1"/>
</dbReference>
<evidence type="ECO:0000256" key="3">
    <source>
        <dbReference type="SAM" id="Phobius"/>
    </source>
</evidence>
<keyword evidence="3" id="KW-1133">Transmembrane helix</keyword>
<evidence type="ECO:0000313" key="4">
    <source>
        <dbReference type="EMBL" id="NBJ95251.1"/>
    </source>
</evidence>
<organism evidence="4 5">
    <name type="scientific">Parablautia muri</name>
    <dbReference type="NCBI Taxonomy" id="2320879"/>
    <lineage>
        <taxon>Bacteria</taxon>
        <taxon>Bacillati</taxon>
        <taxon>Bacillota</taxon>
        <taxon>Clostridia</taxon>
        <taxon>Lachnospirales</taxon>
        <taxon>Lachnospiraceae</taxon>
        <taxon>Parablautia</taxon>
    </lineage>
</organism>
<comment type="caution">
    <text evidence="4">The sequence shown here is derived from an EMBL/GenBank/DDBJ whole genome shotgun (WGS) entry which is preliminary data.</text>
</comment>
<reference evidence="4" key="1">
    <citation type="submission" date="2018-09" db="EMBL/GenBank/DDBJ databases">
        <title>Murine metabolic-syndrome-specific gut microbial biobank.</title>
        <authorList>
            <person name="Liu C."/>
        </authorList>
    </citation>
    <scope>NUCLEOTIDE SEQUENCE</scope>
    <source>
        <strain evidence="4">D42-62</strain>
    </source>
</reference>
<comment type="similarity">
    <text evidence="1 2">Belongs to the BioY family.</text>
</comment>
<evidence type="ECO:0000256" key="1">
    <source>
        <dbReference type="ARBA" id="ARBA00010692"/>
    </source>
</evidence>
<dbReference type="GO" id="GO:0015225">
    <property type="term" value="F:biotin transmembrane transporter activity"/>
    <property type="evidence" value="ECO:0007669"/>
    <property type="project" value="UniProtKB-UniRule"/>
</dbReference>
<dbReference type="Gene3D" id="1.10.1760.20">
    <property type="match status" value="1"/>
</dbReference>
<accession>A0A9X5BJL9</accession>
<dbReference type="AlphaFoldDB" id="A0A9X5BJL9"/>
<dbReference type="GO" id="GO:0005886">
    <property type="term" value="C:plasma membrane"/>
    <property type="evidence" value="ECO:0007669"/>
    <property type="project" value="UniProtKB-SubCell"/>
</dbReference>
<dbReference type="PANTHER" id="PTHR34295:SF1">
    <property type="entry name" value="BIOTIN TRANSPORTER BIOY"/>
    <property type="match status" value="1"/>
</dbReference>
<dbReference type="OrthoDB" id="9803495at2"/>
<dbReference type="InterPro" id="IPR003784">
    <property type="entry name" value="BioY"/>
</dbReference>
<comment type="subcellular location">
    <subcellularLocation>
        <location evidence="2">Cell membrane</location>
        <topology evidence="2">Multi-pass membrane protein</topology>
    </subcellularLocation>
</comment>
<name>A0A9X5BJL9_9FIRM</name>
<dbReference type="Proteomes" id="UP001154420">
    <property type="component" value="Unassembled WGS sequence"/>
</dbReference>
<proteinExistence type="inferred from homology"/>
<dbReference type="PANTHER" id="PTHR34295">
    <property type="entry name" value="BIOTIN TRANSPORTER BIOY"/>
    <property type="match status" value="1"/>
</dbReference>
<keyword evidence="2" id="KW-1003">Cell membrane</keyword>
<keyword evidence="3" id="KW-0812">Transmembrane</keyword>
<gene>
    <name evidence="4" type="ORF">D5281_22570</name>
</gene>
<feature type="transmembrane region" description="Helical" evidence="3">
    <location>
        <begin position="140"/>
        <end position="161"/>
    </location>
</feature>
<dbReference type="EMBL" id="QZDT01000074">
    <property type="protein sequence ID" value="NBJ95251.1"/>
    <property type="molecule type" value="Genomic_DNA"/>
</dbReference>
<feature type="transmembrane region" description="Helical" evidence="3">
    <location>
        <begin position="7"/>
        <end position="26"/>
    </location>
</feature>
<protein>
    <recommendedName>
        <fullName evidence="2">Biotin transporter</fullName>
    </recommendedName>
</protein>
<keyword evidence="2" id="KW-0813">Transport</keyword>
<dbReference type="RefSeq" id="WP_160562167.1">
    <property type="nucleotide sequence ID" value="NZ_QZDT01000074.1"/>
</dbReference>
<feature type="transmembrane region" description="Helical" evidence="3">
    <location>
        <begin position="115"/>
        <end position="134"/>
    </location>
</feature>
<evidence type="ECO:0000313" key="5">
    <source>
        <dbReference type="Proteomes" id="UP001154420"/>
    </source>
</evidence>